<dbReference type="EMBL" id="BPLQ01014339">
    <property type="protein sequence ID" value="GIY79144.1"/>
    <property type="molecule type" value="Genomic_DNA"/>
</dbReference>
<name>A0AAV4WBE1_9ARAC</name>
<evidence type="ECO:0000313" key="1">
    <source>
        <dbReference type="EMBL" id="GIY79144.1"/>
    </source>
</evidence>
<protein>
    <submittedName>
        <fullName evidence="1">Uncharacterized protein</fullName>
    </submittedName>
</protein>
<dbReference type="Proteomes" id="UP001054837">
    <property type="component" value="Unassembled WGS sequence"/>
</dbReference>
<proteinExistence type="predicted"/>
<dbReference type="AlphaFoldDB" id="A0AAV4WBE1"/>
<keyword evidence="2" id="KW-1185">Reference proteome</keyword>
<evidence type="ECO:0000313" key="2">
    <source>
        <dbReference type="Proteomes" id="UP001054837"/>
    </source>
</evidence>
<organism evidence="1 2">
    <name type="scientific">Caerostris darwini</name>
    <dbReference type="NCBI Taxonomy" id="1538125"/>
    <lineage>
        <taxon>Eukaryota</taxon>
        <taxon>Metazoa</taxon>
        <taxon>Ecdysozoa</taxon>
        <taxon>Arthropoda</taxon>
        <taxon>Chelicerata</taxon>
        <taxon>Arachnida</taxon>
        <taxon>Araneae</taxon>
        <taxon>Araneomorphae</taxon>
        <taxon>Entelegynae</taxon>
        <taxon>Araneoidea</taxon>
        <taxon>Araneidae</taxon>
        <taxon>Caerostris</taxon>
    </lineage>
</organism>
<reference evidence="1 2" key="1">
    <citation type="submission" date="2021-06" db="EMBL/GenBank/DDBJ databases">
        <title>Caerostris darwini draft genome.</title>
        <authorList>
            <person name="Kono N."/>
            <person name="Arakawa K."/>
        </authorList>
    </citation>
    <scope>NUCLEOTIDE SEQUENCE [LARGE SCALE GENOMIC DNA]</scope>
</reference>
<accession>A0AAV4WBE1</accession>
<comment type="caution">
    <text evidence="1">The sequence shown here is derived from an EMBL/GenBank/DDBJ whole genome shotgun (WGS) entry which is preliminary data.</text>
</comment>
<feature type="non-terminal residue" evidence="1">
    <location>
        <position position="1"/>
    </location>
</feature>
<sequence>PLEFLTVTTRTRMSSPGCNSEIWPSGQVAGGRLDSFMMTKPPTWRFSSGFFHLVLRWMECKYSLCHLFQNPFRML</sequence>
<gene>
    <name evidence="1" type="ORF">CDAR_54371</name>
</gene>